<accession>X1JSS5</accession>
<dbReference type="EMBL" id="BARU01040780">
    <property type="protein sequence ID" value="GAH81329.1"/>
    <property type="molecule type" value="Genomic_DNA"/>
</dbReference>
<comment type="caution">
    <text evidence="1">The sequence shown here is derived from an EMBL/GenBank/DDBJ whole genome shotgun (WGS) entry which is preliminary data.</text>
</comment>
<reference evidence="1" key="1">
    <citation type="journal article" date="2014" name="Front. Microbiol.">
        <title>High frequency of phylogenetically diverse reductive dehalogenase-homologous genes in deep subseafloor sedimentary metagenomes.</title>
        <authorList>
            <person name="Kawai M."/>
            <person name="Futagami T."/>
            <person name="Toyoda A."/>
            <person name="Takaki Y."/>
            <person name="Nishi S."/>
            <person name="Hori S."/>
            <person name="Arai W."/>
            <person name="Tsubouchi T."/>
            <person name="Morono Y."/>
            <person name="Uchiyama I."/>
            <person name="Ito T."/>
            <person name="Fujiyama A."/>
            <person name="Inagaki F."/>
            <person name="Takami H."/>
        </authorList>
    </citation>
    <scope>NUCLEOTIDE SEQUENCE</scope>
    <source>
        <strain evidence="1">Expedition CK06-06</strain>
    </source>
</reference>
<dbReference type="AlphaFoldDB" id="X1JSS5"/>
<proteinExistence type="predicted"/>
<organism evidence="1">
    <name type="scientific">marine sediment metagenome</name>
    <dbReference type="NCBI Taxonomy" id="412755"/>
    <lineage>
        <taxon>unclassified sequences</taxon>
        <taxon>metagenomes</taxon>
        <taxon>ecological metagenomes</taxon>
    </lineage>
</organism>
<evidence type="ECO:0000313" key="1">
    <source>
        <dbReference type="EMBL" id="GAH81329.1"/>
    </source>
</evidence>
<sequence length="114" mass="13205">VSLIMIIFLGSTLLFYYLKPHETSMFIRLHKETLIKLVKQAIEMLCENNISSVVILSSYKVNSILKDNFAIDIKVDRIGRVLSNVAKRNQLKRLNTNIPKYKLQISKVSSLKYF</sequence>
<gene>
    <name evidence="1" type="ORF">S03H2_62991</name>
</gene>
<feature type="non-terminal residue" evidence="1">
    <location>
        <position position="1"/>
    </location>
</feature>
<protein>
    <submittedName>
        <fullName evidence="1">Uncharacterized protein</fullName>
    </submittedName>
</protein>
<name>X1JSS5_9ZZZZ</name>